<feature type="compositionally biased region" description="Low complexity" evidence="1">
    <location>
        <begin position="51"/>
        <end position="67"/>
    </location>
</feature>
<proteinExistence type="predicted"/>
<comment type="caution">
    <text evidence="2">The sequence shown here is derived from an EMBL/GenBank/DDBJ whole genome shotgun (WGS) entry which is preliminary data.</text>
</comment>
<evidence type="ECO:0000256" key="1">
    <source>
        <dbReference type="SAM" id="MobiDB-lite"/>
    </source>
</evidence>
<evidence type="ECO:0000313" key="3">
    <source>
        <dbReference type="Proteomes" id="UP001140091"/>
    </source>
</evidence>
<dbReference type="Proteomes" id="UP001140091">
    <property type="component" value="Unassembled WGS sequence"/>
</dbReference>
<keyword evidence="3" id="KW-1185">Reference proteome</keyword>
<dbReference type="AlphaFoldDB" id="A0A9W8MJU4"/>
<feature type="non-terminal residue" evidence="2">
    <location>
        <position position="194"/>
    </location>
</feature>
<reference evidence="2" key="1">
    <citation type="submission" date="2022-06" db="EMBL/GenBank/DDBJ databases">
        <title>Genome Sequence of Candolleomyces eurysporus.</title>
        <authorList>
            <person name="Buettner E."/>
        </authorList>
    </citation>
    <scope>NUCLEOTIDE SEQUENCE</scope>
    <source>
        <strain evidence="2">VTCC 930004</strain>
    </source>
</reference>
<name>A0A9W8MJU4_9AGAR</name>
<dbReference type="EMBL" id="JANBPK010000770">
    <property type="protein sequence ID" value="KAJ2932587.1"/>
    <property type="molecule type" value="Genomic_DNA"/>
</dbReference>
<accession>A0A9W8MJU4</accession>
<evidence type="ECO:0000313" key="2">
    <source>
        <dbReference type="EMBL" id="KAJ2932587.1"/>
    </source>
</evidence>
<feature type="region of interest" description="Disordered" evidence="1">
    <location>
        <begin position="1"/>
        <end position="146"/>
    </location>
</feature>
<protein>
    <submittedName>
        <fullName evidence="2">Uncharacterized protein</fullName>
    </submittedName>
</protein>
<organism evidence="2 3">
    <name type="scientific">Candolleomyces eurysporus</name>
    <dbReference type="NCBI Taxonomy" id="2828524"/>
    <lineage>
        <taxon>Eukaryota</taxon>
        <taxon>Fungi</taxon>
        <taxon>Dikarya</taxon>
        <taxon>Basidiomycota</taxon>
        <taxon>Agaricomycotina</taxon>
        <taxon>Agaricomycetes</taxon>
        <taxon>Agaricomycetidae</taxon>
        <taxon>Agaricales</taxon>
        <taxon>Agaricineae</taxon>
        <taxon>Psathyrellaceae</taxon>
        <taxon>Candolleomyces</taxon>
    </lineage>
</organism>
<sequence>MPGPRDVPDPAAIITEPCKRKVPAHLHDANNTSTDPTLKRLRGEGGSAAQSSTTPIPQPSTSPSCSPVIKIEEDEDEPHRTNTPPQHPKNILESTDDEENARDEARSCHAQPRQLKRKRSHVVLGLDDDDKEQNQPVLPPPKKQKAKEVAQLCEEVVPEEPEEDAEAMLVLSAFVGLQRICGLQALLATGVSFA</sequence>
<gene>
    <name evidence="2" type="ORF">H1R20_g4507</name>
</gene>